<feature type="compositionally biased region" description="Acidic residues" evidence="1">
    <location>
        <begin position="92"/>
        <end position="102"/>
    </location>
</feature>
<accession>A0AAV9VEF2</accession>
<sequence>MLVKKLPWYLMRCQIAEMFRRRREAQVNELAREATLLSGGDPTTWNQSMSSHGGNGDHDLERGLGESELEDRADNSERPSKSGKGWSPGLESIDEEAGDNEEGNERWR</sequence>
<name>A0AAV9VEF2_9PEZI</name>
<evidence type="ECO:0000313" key="3">
    <source>
        <dbReference type="Proteomes" id="UP001375240"/>
    </source>
</evidence>
<gene>
    <name evidence="2" type="ORF">TWF696_000944</name>
</gene>
<proteinExistence type="predicted"/>
<dbReference type="AlphaFoldDB" id="A0AAV9VEF2"/>
<keyword evidence="3" id="KW-1185">Reference proteome</keyword>
<evidence type="ECO:0000256" key="1">
    <source>
        <dbReference type="SAM" id="MobiDB-lite"/>
    </source>
</evidence>
<organism evidence="2 3">
    <name type="scientific">Orbilia brochopaga</name>
    <dbReference type="NCBI Taxonomy" id="3140254"/>
    <lineage>
        <taxon>Eukaryota</taxon>
        <taxon>Fungi</taxon>
        <taxon>Dikarya</taxon>
        <taxon>Ascomycota</taxon>
        <taxon>Pezizomycotina</taxon>
        <taxon>Orbiliomycetes</taxon>
        <taxon>Orbiliales</taxon>
        <taxon>Orbiliaceae</taxon>
        <taxon>Orbilia</taxon>
    </lineage>
</organism>
<dbReference type="EMBL" id="JAVHNQ010000001">
    <property type="protein sequence ID" value="KAK6359807.1"/>
    <property type="molecule type" value="Genomic_DNA"/>
</dbReference>
<feature type="compositionally biased region" description="Polar residues" evidence="1">
    <location>
        <begin position="41"/>
        <end position="52"/>
    </location>
</feature>
<reference evidence="2 3" key="1">
    <citation type="submission" date="2019-10" db="EMBL/GenBank/DDBJ databases">
        <authorList>
            <person name="Palmer J.M."/>
        </authorList>
    </citation>
    <scope>NUCLEOTIDE SEQUENCE [LARGE SCALE GENOMIC DNA]</scope>
    <source>
        <strain evidence="2 3">TWF696</strain>
    </source>
</reference>
<dbReference type="Proteomes" id="UP001375240">
    <property type="component" value="Unassembled WGS sequence"/>
</dbReference>
<protein>
    <submittedName>
        <fullName evidence="2">Uncharacterized protein</fullName>
    </submittedName>
</protein>
<feature type="compositionally biased region" description="Basic and acidic residues" evidence="1">
    <location>
        <begin position="55"/>
        <end position="80"/>
    </location>
</feature>
<feature type="region of interest" description="Disordered" evidence="1">
    <location>
        <begin position="34"/>
        <end position="108"/>
    </location>
</feature>
<evidence type="ECO:0000313" key="2">
    <source>
        <dbReference type="EMBL" id="KAK6359807.1"/>
    </source>
</evidence>
<comment type="caution">
    <text evidence="2">The sequence shown here is derived from an EMBL/GenBank/DDBJ whole genome shotgun (WGS) entry which is preliminary data.</text>
</comment>